<name>A0ABY5GAA9_VIBPE</name>
<dbReference type="NCBIfam" id="NF043033">
    <property type="entry name" value="OxoTetrIsom"/>
    <property type="match status" value="1"/>
</dbReference>
<dbReference type="PANTHER" id="PTHR43489:SF6">
    <property type="entry name" value="HYDROXYPYRUVATE ISOMERASE-RELATED"/>
    <property type="match status" value="1"/>
</dbReference>
<keyword evidence="5" id="KW-1185">Reference proteome</keyword>
<dbReference type="RefSeq" id="WP_255232854.1">
    <property type="nucleotide sequence ID" value="NZ_CP090616.1"/>
</dbReference>
<dbReference type="InterPro" id="IPR053398">
    <property type="entry name" value="HPT_OtnI_isomerases"/>
</dbReference>
<evidence type="ECO:0000313" key="4">
    <source>
        <dbReference type="EMBL" id="UTT87142.1"/>
    </source>
</evidence>
<dbReference type="SUPFAM" id="SSF51658">
    <property type="entry name" value="Xylose isomerase-like"/>
    <property type="match status" value="1"/>
</dbReference>
<evidence type="ECO:0000256" key="2">
    <source>
        <dbReference type="PIRNR" id="PIRNR006241"/>
    </source>
</evidence>
<dbReference type="InterPro" id="IPR013022">
    <property type="entry name" value="Xyl_isomerase-like_TIM-brl"/>
</dbReference>
<dbReference type="GO" id="GO:0016853">
    <property type="term" value="F:isomerase activity"/>
    <property type="evidence" value="ECO:0007669"/>
    <property type="project" value="UniProtKB-KW"/>
</dbReference>
<accession>A0ABY5GAA9</accession>
<dbReference type="Pfam" id="PF01261">
    <property type="entry name" value="AP_endonuc_2"/>
    <property type="match status" value="1"/>
</dbReference>
<geneLocation type="plasmid" evidence="4 5">
    <name>p_1</name>
</geneLocation>
<dbReference type="PANTHER" id="PTHR43489">
    <property type="entry name" value="ISOMERASE"/>
    <property type="match status" value="1"/>
</dbReference>
<evidence type="ECO:0000313" key="5">
    <source>
        <dbReference type="Proteomes" id="UP001059120"/>
    </source>
</evidence>
<dbReference type="InterPro" id="IPR036237">
    <property type="entry name" value="Xyl_isomerase-like_sf"/>
</dbReference>
<dbReference type="Proteomes" id="UP001059120">
    <property type="component" value="Plasmid p_1"/>
</dbReference>
<gene>
    <name evidence="4" type="ORF">LZI70_20195</name>
</gene>
<dbReference type="InterPro" id="IPR026040">
    <property type="entry name" value="HyI-like"/>
</dbReference>
<dbReference type="PIRSF" id="PIRSF006241">
    <property type="entry name" value="HyI"/>
    <property type="match status" value="1"/>
</dbReference>
<sequence length="262" mass="30195">MATFSANLSMLFQEFPFEQRFEQASASGFDYVECLFPYSLPIETLQQTLEKHQLEFSLFNAPAGEWEQGERGFAAIAEYQERFQQSIAKALDYAVGLECRKVHVMAGSLPEGSELSFSDEIFIDNIRYAADLFAEHQIDVLIEPLNRRDNPHYYLCDFHKAVALIEQINRNNVKLQFDIYHAQIVHGDVTKLYERYMNYVGHIQTASVPHRNEPNSGELNDNYLFRLIDINGYQGQIGCEYRPASTTQAGLAWINHYNNTQK</sequence>
<dbReference type="EMBL" id="CP090616">
    <property type="protein sequence ID" value="UTT87142.1"/>
    <property type="molecule type" value="Genomic_DNA"/>
</dbReference>
<dbReference type="InterPro" id="IPR050417">
    <property type="entry name" value="Sugar_Epim/Isomerase"/>
</dbReference>
<evidence type="ECO:0000256" key="1">
    <source>
        <dbReference type="ARBA" id="ARBA00023235"/>
    </source>
</evidence>
<dbReference type="Gene3D" id="3.20.20.150">
    <property type="entry name" value="Divalent-metal-dependent TIM barrel enzymes"/>
    <property type="match status" value="1"/>
</dbReference>
<keyword evidence="4" id="KW-0614">Plasmid</keyword>
<organism evidence="4 5">
    <name type="scientific">Vibrio pelagius</name>
    <dbReference type="NCBI Taxonomy" id="28169"/>
    <lineage>
        <taxon>Bacteria</taxon>
        <taxon>Pseudomonadati</taxon>
        <taxon>Pseudomonadota</taxon>
        <taxon>Gammaproteobacteria</taxon>
        <taxon>Vibrionales</taxon>
        <taxon>Vibrionaceae</taxon>
        <taxon>Vibrio</taxon>
    </lineage>
</organism>
<comment type="similarity">
    <text evidence="2">Belongs to the hyi family.</text>
</comment>
<protein>
    <submittedName>
        <fullName evidence="4">Hydroxypyruvate isomerase family protein</fullName>
    </submittedName>
</protein>
<evidence type="ECO:0000259" key="3">
    <source>
        <dbReference type="Pfam" id="PF01261"/>
    </source>
</evidence>
<proteinExistence type="inferred from homology"/>
<keyword evidence="1 2" id="KW-0413">Isomerase</keyword>
<feature type="domain" description="Xylose isomerase-like TIM barrel" evidence="3">
    <location>
        <begin position="21"/>
        <end position="255"/>
    </location>
</feature>
<reference evidence="4" key="1">
    <citation type="submission" date="2022-01" db="EMBL/GenBank/DDBJ databases">
        <title>Alginate degradation mechanism of Vibrio pelagius WXL662.</title>
        <authorList>
            <person name="He X."/>
        </authorList>
    </citation>
    <scope>NUCLEOTIDE SEQUENCE</scope>
    <source>
        <strain evidence="4">WXL662</strain>
        <plasmid evidence="4">p_1</plasmid>
    </source>
</reference>